<feature type="non-terminal residue" evidence="2">
    <location>
        <position position="160"/>
    </location>
</feature>
<evidence type="ECO:0000256" key="1">
    <source>
        <dbReference type="SAM" id="SignalP"/>
    </source>
</evidence>
<dbReference type="Proteomes" id="UP000054248">
    <property type="component" value="Unassembled WGS sequence"/>
</dbReference>
<keyword evidence="1" id="KW-0732">Signal</keyword>
<accession>A0A0C3Q467</accession>
<feature type="signal peptide" evidence="1">
    <location>
        <begin position="1"/>
        <end position="20"/>
    </location>
</feature>
<dbReference type="HOGENOM" id="CLU_1656417_0_0_1"/>
<name>A0A0C3Q467_9AGAM</name>
<keyword evidence="3" id="KW-1185">Reference proteome</keyword>
<feature type="chain" id="PRO_5002168264" evidence="1">
    <location>
        <begin position="21"/>
        <end position="160"/>
    </location>
</feature>
<organism evidence="2 3">
    <name type="scientific">Tulasnella calospora MUT 4182</name>
    <dbReference type="NCBI Taxonomy" id="1051891"/>
    <lineage>
        <taxon>Eukaryota</taxon>
        <taxon>Fungi</taxon>
        <taxon>Dikarya</taxon>
        <taxon>Basidiomycota</taxon>
        <taxon>Agaricomycotina</taxon>
        <taxon>Agaricomycetes</taxon>
        <taxon>Cantharellales</taxon>
        <taxon>Tulasnellaceae</taxon>
        <taxon>Tulasnella</taxon>
    </lineage>
</organism>
<evidence type="ECO:0000313" key="3">
    <source>
        <dbReference type="Proteomes" id="UP000054248"/>
    </source>
</evidence>
<evidence type="ECO:0000313" key="2">
    <source>
        <dbReference type="EMBL" id="KIO17559.1"/>
    </source>
</evidence>
<dbReference type="EMBL" id="KN823368">
    <property type="protein sequence ID" value="KIO17559.1"/>
    <property type="molecule type" value="Genomic_DNA"/>
</dbReference>
<gene>
    <name evidence="2" type="ORF">M407DRAFT_246714</name>
</gene>
<protein>
    <submittedName>
        <fullName evidence="2">Uncharacterized protein</fullName>
    </submittedName>
</protein>
<reference evidence="3" key="2">
    <citation type="submission" date="2015-01" db="EMBL/GenBank/DDBJ databases">
        <title>Evolutionary Origins and Diversification of the Mycorrhizal Mutualists.</title>
        <authorList>
            <consortium name="DOE Joint Genome Institute"/>
            <consortium name="Mycorrhizal Genomics Consortium"/>
            <person name="Kohler A."/>
            <person name="Kuo A."/>
            <person name="Nagy L.G."/>
            <person name="Floudas D."/>
            <person name="Copeland A."/>
            <person name="Barry K.W."/>
            <person name="Cichocki N."/>
            <person name="Veneault-Fourrey C."/>
            <person name="LaButti K."/>
            <person name="Lindquist E.A."/>
            <person name="Lipzen A."/>
            <person name="Lundell T."/>
            <person name="Morin E."/>
            <person name="Murat C."/>
            <person name="Riley R."/>
            <person name="Ohm R."/>
            <person name="Sun H."/>
            <person name="Tunlid A."/>
            <person name="Henrissat B."/>
            <person name="Grigoriev I.V."/>
            <person name="Hibbett D.S."/>
            <person name="Martin F."/>
        </authorList>
    </citation>
    <scope>NUCLEOTIDE SEQUENCE [LARGE SCALE GENOMIC DNA]</scope>
    <source>
        <strain evidence="3">MUT 4182</strain>
    </source>
</reference>
<sequence length="160" mass="15628">MLVSASKLVAILALVGSVAAAPASSAATSSVVQSSSTKTHTTNVQSAVPTTTSTPLLYTLSQTGGIVTEVTAVTVFNTVISGSREAVTTSFLETVTVYPENVTQPTPVIASVTPAATVSGSSQTTAAAATLITPRPNGALPRTGGGMGLAAIAVGVVAAV</sequence>
<dbReference type="AlphaFoldDB" id="A0A0C3Q467"/>
<reference evidence="2 3" key="1">
    <citation type="submission" date="2014-04" db="EMBL/GenBank/DDBJ databases">
        <authorList>
            <consortium name="DOE Joint Genome Institute"/>
            <person name="Kuo A."/>
            <person name="Girlanda M."/>
            <person name="Perotto S."/>
            <person name="Kohler A."/>
            <person name="Nagy L.G."/>
            <person name="Floudas D."/>
            <person name="Copeland A."/>
            <person name="Barry K.W."/>
            <person name="Cichocki N."/>
            <person name="Veneault-Fourrey C."/>
            <person name="LaButti K."/>
            <person name="Lindquist E.A."/>
            <person name="Lipzen A."/>
            <person name="Lundell T."/>
            <person name="Morin E."/>
            <person name="Murat C."/>
            <person name="Sun H."/>
            <person name="Tunlid A."/>
            <person name="Henrissat B."/>
            <person name="Grigoriev I.V."/>
            <person name="Hibbett D.S."/>
            <person name="Martin F."/>
            <person name="Nordberg H.P."/>
            <person name="Cantor M.N."/>
            <person name="Hua S.X."/>
        </authorList>
    </citation>
    <scope>NUCLEOTIDE SEQUENCE [LARGE SCALE GENOMIC DNA]</scope>
    <source>
        <strain evidence="2 3">MUT 4182</strain>
    </source>
</reference>
<proteinExistence type="predicted"/>